<accession>A0ABY6G0L3</accession>
<proteinExistence type="predicted"/>
<evidence type="ECO:0000313" key="2">
    <source>
        <dbReference type="EMBL" id="UYG16735.1"/>
    </source>
</evidence>
<evidence type="ECO:0000259" key="1">
    <source>
        <dbReference type="PROSITE" id="PS51186"/>
    </source>
</evidence>
<dbReference type="InterPro" id="IPR000182">
    <property type="entry name" value="GNAT_dom"/>
</dbReference>
<feature type="domain" description="N-acetyltransferase" evidence="1">
    <location>
        <begin position="1"/>
        <end position="132"/>
    </location>
</feature>
<name>A0ABY6G0L3_9MICO</name>
<dbReference type="SUPFAM" id="SSF55729">
    <property type="entry name" value="Acyl-CoA N-acyltransferases (Nat)"/>
    <property type="match status" value="1"/>
</dbReference>
<keyword evidence="3" id="KW-1185">Reference proteome</keyword>
<organism evidence="2 3">
    <name type="scientific">Brachybacterium huguangmaarense</name>
    <dbReference type="NCBI Taxonomy" id="1652028"/>
    <lineage>
        <taxon>Bacteria</taxon>
        <taxon>Bacillati</taxon>
        <taxon>Actinomycetota</taxon>
        <taxon>Actinomycetes</taxon>
        <taxon>Micrococcales</taxon>
        <taxon>Dermabacteraceae</taxon>
        <taxon>Brachybacterium</taxon>
    </lineage>
</organism>
<sequence length="132" mass="14439">MAGRTEEPRLTEHNGTLGAAAFASMRSDRLYIRDLDLVIEAPDGSPAGCCTVWLDPANGWAEVEPLGIVPEHRNRGLAQALALDACRRVAHHGGHSVFINTAPLPYYRAPWDAYLKAGFTPMGRGIRMSRRS</sequence>
<dbReference type="Proteomes" id="UP001164305">
    <property type="component" value="Chromosome"/>
</dbReference>
<dbReference type="RefSeq" id="WP_263593948.1">
    <property type="nucleotide sequence ID" value="NZ_CP107020.1"/>
</dbReference>
<dbReference type="Pfam" id="PF00583">
    <property type="entry name" value="Acetyltransf_1"/>
    <property type="match status" value="1"/>
</dbReference>
<dbReference type="Gene3D" id="3.40.630.30">
    <property type="match status" value="1"/>
</dbReference>
<reference evidence="2" key="1">
    <citation type="submission" date="2022-10" db="EMBL/GenBank/DDBJ databases">
        <title>Whole-Genome Sequencing of Brachybacterium huguangmaarense BRM-3, Isolated from Betula schmidtii.</title>
        <authorList>
            <person name="Haam D."/>
        </authorList>
    </citation>
    <scope>NUCLEOTIDE SEQUENCE</scope>
    <source>
        <strain evidence="2">BRM-3</strain>
    </source>
</reference>
<dbReference type="EMBL" id="CP107020">
    <property type="protein sequence ID" value="UYG16735.1"/>
    <property type="molecule type" value="Genomic_DNA"/>
</dbReference>
<dbReference type="PROSITE" id="PS51186">
    <property type="entry name" value="GNAT"/>
    <property type="match status" value="1"/>
</dbReference>
<dbReference type="CDD" id="cd04301">
    <property type="entry name" value="NAT_SF"/>
    <property type="match status" value="1"/>
</dbReference>
<dbReference type="InterPro" id="IPR016181">
    <property type="entry name" value="Acyl_CoA_acyltransferase"/>
</dbReference>
<protein>
    <submittedName>
        <fullName evidence="2">GNAT family N-acetyltransferase</fullName>
    </submittedName>
</protein>
<evidence type="ECO:0000313" key="3">
    <source>
        <dbReference type="Proteomes" id="UP001164305"/>
    </source>
</evidence>
<gene>
    <name evidence="2" type="ORF">BRM3_14225</name>
</gene>